<feature type="compositionally biased region" description="Polar residues" evidence="1">
    <location>
        <begin position="165"/>
        <end position="177"/>
    </location>
</feature>
<dbReference type="AlphaFoldDB" id="A0A1I7JY37"/>
<dbReference type="STRING" id="388950.GCA_001611675_00756"/>
<dbReference type="PANTHER" id="PTHR43581:SF2">
    <property type="entry name" value="EXCINUCLEASE ATPASE SUBUNIT"/>
    <property type="match status" value="1"/>
</dbReference>
<evidence type="ECO:0000313" key="4">
    <source>
        <dbReference type="Proteomes" id="UP000182491"/>
    </source>
</evidence>
<name>A0A1I7JY37_9BACT</name>
<proteinExistence type="predicted"/>
<dbReference type="EMBL" id="FPCA01000004">
    <property type="protein sequence ID" value="SFU90096.1"/>
    <property type="molecule type" value="Genomic_DNA"/>
</dbReference>
<dbReference type="Proteomes" id="UP000182491">
    <property type="component" value="Unassembled WGS sequence"/>
</dbReference>
<protein>
    <submittedName>
        <fullName evidence="3">AAA domain-containing protein, putative AbiEii toxin, Type IV TA system</fullName>
    </submittedName>
</protein>
<dbReference type="RefSeq" id="WP_068836935.1">
    <property type="nucleotide sequence ID" value="NZ_BMXC01000004.1"/>
</dbReference>
<organism evidence="3 4">
    <name type="scientific">Pontibacter akesuensis</name>
    <dbReference type="NCBI Taxonomy" id="388950"/>
    <lineage>
        <taxon>Bacteria</taxon>
        <taxon>Pseudomonadati</taxon>
        <taxon>Bacteroidota</taxon>
        <taxon>Cytophagia</taxon>
        <taxon>Cytophagales</taxon>
        <taxon>Hymenobacteraceae</taxon>
        <taxon>Pontibacter</taxon>
    </lineage>
</organism>
<evidence type="ECO:0000313" key="3">
    <source>
        <dbReference type="EMBL" id="SFU90096.1"/>
    </source>
</evidence>
<feature type="region of interest" description="Disordered" evidence="1">
    <location>
        <begin position="161"/>
        <end position="180"/>
    </location>
</feature>
<dbReference type="Pfam" id="PF13175">
    <property type="entry name" value="AAA_15"/>
    <property type="match status" value="1"/>
</dbReference>
<dbReference type="InterPro" id="IPR041685">
    <property type="entry name" value="AAA_GajA/Old/RecF-like"/>
</dbReference>
<accession>A0A1I7JY37</accession>
<keyword evidence="4" id="KW-1185">Reference proteome</keyword>
<reference evidence="4" key="1">
    <citation type="submission" date="2016-10" db="EMBL/GenBank/DDBJ databases">
        <authorList>
            <person name="Varghese N."/>
        </authorList>
    </citation>
    <scope>NUCLEOTIDE SEQUENCE [LARGE SCALE GENOMIC DNA]</scope>
    <source>
        <strain evidence="4">DSM 18820</strain>
    </source>
</reference>
<dbReference type="InterPro" id="IPR027417">
    <property type="entry name" value="P-loop_NTPase"/>
</dbReference>
<evidence type="ECO:0000256" key="1">
    <source>
        <dbReference type="SAM" id="MobiDB-lite"/>
    </source>
</evidence>
<evidence type="ECO:0000259" key="2">
    <source>
        <dbReference type="Pfam" id="PF13175"/>
    </source>
</evidence>
<gene>
    <name evidence="3" type="ORF">SAMN04487941_3175</name>
</gene>
<dbReference type="SUPFAM" id="SSF52540">
    <property type="entry name" value="P-loop containing nucleoside triphosphate hydrolases"/>
    <property type="match status" value="1"/>
</dbReference>
<dbReference type="PANTHER" id="PTHR43581">
    <property type="entry name" value="ATP/GTP PHOSPHATASE"/>
    <property type="match status" value="1"/>
</dbReference>
<dbReference type="OrthoDB" id="866678at2"/>
<feature type="domain" description="Endonuclease GajA/Old nuclease/RecF-like AAA" evidence="2">
    <location>
        <begin position="9"/>
        <end position="506"/>
    </location>
</feature>
<dbReference type="Gene3D" id="3.40.50.300">
    <property type="entry name" value="P-loop containing nucleotide triphosphate hydrolases"/>
    <property type="match status" value="1"/>
</dbReference>
<sequence>MAHITGIGFSNFRVFKQSTLFDFAPITVFTGTNSSGKSSIFKGLKLLNNNAEDLSYLKFSGEGHKLGTFHTATSRTSDSEFIRFCVKLHDKKLFIIDYKPSRSGNLEGGYWEQFFVTKEDVLKDHYNEDELLLKVSHDDDGSGIKMYFNLKYQRSILLEKRKESGSSSSTPTPNQDAASKEYGRLEGMNSTVVSPRKLIKLIPSLDIDTAKKLALQIDDIILESFCVRFTDYFFPDVHVLYKNFYQIFDDFEFFSRLSNITCALLLKNTDVDFKIQDQLGNSSVSEIIEQNSIYELKEEAESKVKAIASSIKSATTGIHYLESIRANSQRLYSNQSQGTSFNELLLQIDNIWSKKDKREKNPTLKFADKWLRKFGIGDKLIITRIKGIATEVVIERGGEVVDLIDMGYGVTQFLPILLTVCSKLDKKIEHMLTPIDFLFNLKEAPLEDYKIDNNSMIRLGGPLLLIEEPESNLHPRLQSLLADFFIDVAKTFEVMLLIETHSEYLIRRLQVLTAAREVKPEHSVIYYLDGNLPSESDKFVTKININSDGSLTNDFGPGFIDEATNWKMELMRLKNAQLHNLN</sequence>
<dbReference type="InterPro" id="IPR051396">
    <property type="entry name" value="Bact_Antivir_Def_Nuclease"/>
</dbReference>